<reference evidence="2" key="1">
    <citation type="journal article" date="2002" name="DNA Res.">
        <title>Complete genomic sequence of nitrogen-fixing symbiotic bacterium Bradyrhizobium japonicum USDA110.</title>
        <authorList>
            <person name="Kaneko T."/>
            <person name="Nakamura Y."/>
            <person name="Sato S."/>
            <person name="Minamisawa K."/>
            <person name="Uchiumi T."/>
            <person name="Sasamoto S."/>
            <person name="Watanabe A."/>
            <person name="Idesawa K."/>
            <person name="Iriguchi M."/>
            <person name="Kawashima K."/>
            <person name="Kohara M."/>
            <person name="Matsumoto M."/>
            <person name="Shimpo S."/>
            <person name="Tsuruoka H."/>
            <person name="Wada T."/>
            <person name="Yamada M."/>
            <person name="Tabata S."/>
        </authorList>
    </citation>
    <scope>NUCLEOTIDE SEQUENCE [LARGE SCALE GENOMIC DNA]</scope>
    <source>
        <strain evidence="2">JCM 10833 / BCRC 13528 / IAM 13628 / NBRC 14792 / USDA 110</strain>
    </source>
</reference>
<dbReference type="InParanoid" id="Q89W17"/>
<evidence type="ECO:0000313" key="2">
    <source>
        <dbReference type="Proteomes" id="UP000002526"/>
    </source>
</evidence>
<keyword evidence="2" id="KW-1185">Reference proteome</keyword>
<protein>
    <submittedName>
        <fullName evidence="1">Blr0876 protein</fullName>
    </submittedName>
</protein>
<gene>
    <name evidence="1" type="ordered locus">blr0876</name>
</gene>
<dbReference type="RefSeq" id="WP_011083698.1">
    <property type="nucleotide sequence ID" value="NC_004463.1"/>
</dbReference>
<evidence type="ECO:0000313" key="1">
    <source>
        <dbReference type="EMBL" id="BAC46141.1"/>
    </source>
</evidence>
<dbReference type="Proteomes" id="UP000002526">
    <property type="component" value="Chromosome"/>
</dbReference>
<dbReference type="EnsemblBacteria" id="BAC46141">
    <property type="protein sequence ID" value="BAC46141"/>
    <property type="gene ID" value="BAC46141"/>
</dbReference>
<dbReference type="PhylomeDB" id="Q89W17"/>
<proteinExistence type="predicted"/>
<dbReference type="EMBL" id="BA000040">
    <property type="protein sequence ID" value="BAC46141.1"/>
    <property type="molecule type" value="Genomic_DNA"/>
</dbReference>
<dbReference type="GeneID" id="46488148"/>
<dbReference type="OrthoDB" id="8611097at2"/>
<accession>Q89W17</accession>
<dbReference type="AlphaFoldDB" id="Q89W17"/>
<dbReference type="HOGENOM" id="CLU_140191_0_0_5"/>
<dbReference type="STRING" id="224911.AAV28_01235"/>
<organism evidence="1 2">
    <name type="scientific">Bradyrhizobium diazoefficiens (strain JCM 10833 / BCRC 13528 / IAM 13628 / NBRC 14792 / USDA 110)</name>
    <dbReference type="NCBI Taxonomy" id="224911"/>
    <lineage>
        <taxon>Bacteria</taxon>
        <taxon>Pseudomonadati</taxon>
        <taxon>Pseudomonadota</taxon>
        <taxon>Alphaproteobacteria</taxon>
        <taxon>Hyphomicrobiales</taxon>
        <taxon>Nitrobacteraceae</taxon>
        <taxon>Bradyrhizobium</taxon>
    </lineage>
</organism>
<name>Q89W17_BRADU</name>
<sequence>MSFPKKGKMFPGEQNDGLGVERGTHSKFFAAKVASALNEELGKTSAHVKIVAAWTGANERTVKNWFAGHYGPSGDHLVTLIKHCDAVLMAVLSMADRDQLLIGAKIGDIERRLAELLEILRRR</sequence>
<dbReference type="KEGG" id="bja:blr0876"/>
<dbReference type="eggNOG" id="ENOG5032TRN">
    <property type="taxonomic scope" value="Bacteria"/>
</dbReference>